<dbReference type="InterPro" id="IPR043504">
    <property type="entry name" value="Peptidase_S1_PA_chymotrypsin"/>
</dbReference>
<dbReference type="InterPro" id="IPR009003">
    <property type="entry name" value="Peptidase_S1_PA"/>
</dbReference>
<name>A0A8J4F7N2_9CHLO</name>
<feature type="compositionally biased region" description="Basic residues" evidence="1">
    <location>
        <begin position="36"/>
        <end position="45"/>
    </location>
</feature>
<dbReference type="Pfam" id="PF00089">
    <property type="entry name" value="Trypsin"/>
    <property type="match status" value="1"/>
</dbReference>
<dbReference type="PANTHER" id="PTHR45980">
    <property type="match status" value="1"/>
</dbReference>
<dbReference type="InterPro" id="IPR001254">
    <property type="entry name" value="Trypsin_dom"/>
</dbReference>
<dbReference type="AlphaFoldDB" id="A0A8J4F7N2"/>
<evidence type="ECO:0000313" key="3">
    <source>
        <dbReference type="EMBL" id="GIL64534.1"/>
    </source>
</evidence>
<feature type="compositionally biased region" description="Basic and acidic residues" evidence="1">
    <location>
        <begin position="9"/>
        <end position="18"/>
    </location>
</feature>
<evidence type="ECO:0000259" key="2">
    <source>
        <dbReference type="Pfam" id="PF00089"/>
    </source>
</evidence>
<accession>A0A8J4F7N2</accession>
<keyword evidence="4" id="KW-1185">Reference proteome</keyword>
<dbReference type="EMBL" id="BNCO01000067">
    <property type="protein sequence ID" value="GIL64534.1"/>
    <property type="molecule type" value="Genomic_DNA"/>
</dbReference>
<feature type="domain" description="Peptidase S1" evidence="2">
    <location>
        <begin position="127"/>
        <end position="173"/>
    </location>
</feature>
<dbReference type="GO" id="GO:0004252">
    <property type="term" value="F:serine-type endopeptidase activity"/>
    <property type="evidence" value="ECO:0007669"/>
    <property type="project" value="InterPro"/>
</dbReference>
<gene>
    <name evidence="3" type="ORF">Vafri_18424</name>
</gene>
<evidence type="ECO:0000256" key="1">
    <source>
        <dbReference type="SAM" id="MobiDB-lite"/>
    </source>
</evidence>
<dbReference type="GO" id="GO:0006508">
    <property type="term" value="P:proteolysis"/>
    <property type="evidence" value="ECO:0007669"/>
    <property type="project" value="InterPro"/>
</dbReference>
<reference evidence="3" key="1">
    <citation type="journal article" date="2021" name="Proc. Natl. Acad. Sci. U.S.A.">
        <title>Three genomes in the algal genus Volvox reveal the fate of a haploid sex-determining region after a transition to homothallism.</title>
        <authorList>
            <person name="Yamamoto K."/>
            <person name="Hamaji T."/>
            <person name="Kawai-Toyooka H."/>
            <person name="Matsuzaki R."/>
            <person name="Takahashi F."/>
            <person name="Nishimura Y."/>
            <person name="Kawachi M."/>
            <person name="Noguchi H."/>
            <person name="Minakuchi Y."/>
            <person name="Umen J.G."/>
            <person name="Toyoda A."/>
            <person name="Nozaki H."/>
        </authorList>
    </citation>
    <scope>NUCLEOTIDE SEQUENCE</scope>
    <source>
        <strain evidence="3">NIES-3780</strain>
    </source>
</reference>
<comment type="caution">
    <text evidence="3">The sequence shown here is derived from an EMBL/GenBank/DDBJ whole genome shotgun (WGS) entry which is preliminary data.</text>
</comment>
<feature type="region of interest" description="Disordered" evidence="1">
    <location>
        <begin position="1"/>
        <end position="84"/>
    </location>
</feature>
<dbReference type="PANTHER" id="PTHR45980:SF18">
    <property type="entry name" value="PROTEASE DO-LIKE 9"/>
    <property type="match status" value="1"/>
</dbReference>
<dbReference type="SUPFAM" id="SSF50494">
    <property type="entry name" value="Trypsin-like serine proteases"/>
    <property type="match status" value="1"/>
</dbReference>
<dbReference type="Gene3D" id="2.40.10.10">
    <property type="entry name" value="Trypsin-like serine proteases"/>
    <property type="match status" value="1"/>
</dbReference>
<proteinExistence type="predicted"/>
<evidence type="ECO:0000313" key="4">
    <source>
        <dbReference type="Proteomes" id="UP000747399"/>
    </source>
</evidence>
<protein>
    <recommendedName>
        <fullName evidence="2">Peptidase S1 domain-containing protein</fullName>
    </recommendedName>
</protein>
<sequence length="207" mass="22175">MPPGKKHKNDVGVLERKAQALTFSPPSDSIEERSRRVSPRTRSRSQKVDATSTDGEAQVNAADPKRRNTRRKYGGGGTTTADAAAVDMATGAQPSGLPAKPRGSAPKSYTADSDIIMEAVVKVFCVHTEPNYSLPWQRKRQYSSSSSGFVLPGRRILTNAHCVDHYTQVKVKRRGSDVKHVASVLSVGTECDIASSLCATAGTGGYV</sequence>
<dbReference type="Proteomes" id="UP000747399">
    <property type="component" value="Unassembled WGS sequence"/>
</dbReference>
<organism evidence="3 4">
    <name type="scientific">Volvox africanus</name>
    <dbReference type="NCBI Taxonomy" id="51714"/>
    <lineage>
        <taxon>Eukaryota</taxon>
        <taxon>Viridiplantae</taxon>
        <taxon>Chlorophyta</taxon>
        <taxon>core chlorophytes</taxon>
        <taxon>Chlorophyceae</taxon>
        <taxon>CS clade</taxon>
        <taxon>Chlamydomonadales</taxon>
        <taxon>Volvocaceae</taxon>
        <taxon>Volvox</taxon>
    </lineage>
</organism>